<evidence type="ECO:0000313" key="4">
    <source>
        <dbReference type="Proteomes" id="UP000678393"/>
    </source>
</evidence>
<keyword evidence="1" id="KW-0472">Membrane</keyword>
<reference evidence="3" key="1">
    <citation type="submission" date="2021-04" db="EMBL/GenBank/DDBJ databases">
        <authorList>
            <consortium name="Molecular Ecology Group"/>
        </authorList>
    </citation>
    <scope>NUCLEOTIDE SEQUENCE</scope>
</reference>
<comment type="caution">
    <text evidence="3">The sequence shown here is derived from an EMBL/GenBank/DDBJ whole genome shotgun (WGS) entry which is preliminary data.</text>
</comment>
<evidence type="ECO:0000259" key="2">
    <source>
        <dbReference type="Pfam" id="PF04991"/>
    </source>
</evidence>
<dbReference type="PANTHER" id="PTHR43404">
    <property type="entry name" value="LIPOPOLYSACCHARIDE CHOLINEPHOSPHOTRANSFERASE LICD"/>
    <property type="match status" value="1"/>
</dbReference>
<proteinExistence type="predicted"/>
<dbReference type="Proteomes" id="UP000678393">
    <property type="component" value="Unassembled WGS sequence"/>
</dbReference>
<dbReference type="PANTHER" id="PTHR43404:SF1">
    <property type="entry name" value="MNN4P"/>
    <property type="match status" value="1"/>
</dbReference>
<protein>
    <recommendedName>
        <fullName evidence="2">LicD/FKTN/FKRP nucleotidyltransferase domain-containing protein</fullName>
    </recommendedName>
</protein>
<dbReference type="AlphaFoldDB" id="A0A8S4A4B5"/>
<dbReference type="InterPro" id="IPR052942">
    <property type="entry name" value="LPS_cholinephosphotransferase"/>
</dbReference>
<dbReference type="GO" id="GO:0009100">
    <property type="term" value="P:glycoprotein metabolic process"/>
    <property type="evidence" value="ECO:0007669"/>
    <property type="project" value="UniProtKB-ARBA"/>
</dbReference>
<name>A0A8S4A4B5_9EUPU</name>
<keyword evidence="1" id="KW-0812">Transmembrane</keyword>
<sequence length="319" mass="36689">MPKTHFSRISPRRGLFYLPPCSRRFSCIVLVVALLTVILLFIPATRNLLLSPIWPKTWREMGTLQALTIKFSPELPEEPDIKHCYIKTEPGVSLSDIDKSKVMFHSDVYKAELRQAEHRLFFPPLKEDEKLTLLHTYLVVATSLQKAGIAFMLVEGSLLGVHRHRGMVPWDDDIDIAISVLNRKSVGRLLGCIQGFDLVVSYVGHWKFFPNSTQHGHHFPFIDIFFYAEDEDYLWAVTDYLKQTVVFPKKHTFPLNTASFEGLIVPVPKDTDYILRSVFDFETCQSSSYNHKEGMSIPEMSTVPCSSLTYLYTMFNLKY</sequence>
<dbReference type="EMBL" id="CAJHNH020008168">
    <property type="protein sequence ID" value="CAG5135320.1"/>
    <property type="molecule type" value="Genomic_DNA"/>
</dbReference>
<gene>
    <name evidence="3" type="ORF">CUNI_LOCUS20878</name>
</gene>
<feature type="transmembrane region" description="Helical" evidence="1">
    <location>
        <begin position="21"/>
        <end position="42"/>
    </location>
</feature>
<accession>A0A8S4A4B5</accession>
<feature type="domain" description="LicD/FKTN/FKRP nucleotidyltransferase" evidence="2">
    <location>
        <begin position="145"/>
        <end position="178"/>
    </location>
</feature>
<keyword evidence="1" id="KW-1133">Transmembrane helix</keyword>
<dbReference type="InterPro" id="IPR007074">
    <property type="entry name" value="LicD/FKTN/FKRP_NTP_transf"/>
</dbReference>
<dbReference type="OrthoDB" id="419198at2759"/>
<keyword evidence="4" id="KW-1185">Reference proteome</keyword>
<dbReference type="Pfam" id="PF04991">
    <property type="entry name" value="LicD"/>
    <property type="match status" value="1"/>
</dbReference>
<evidence type="ECO:0000256" key="1">
    <source>
        <dbReference type="SAM" id="Phobius"/>
    </source>
</evidence>
<evidence type="ECO:0000313" key="3">
    <source>
        <dbReference type="EMBL" id="CAG5135320.1"/>
    </source>
</evidence>
<organism evidence="3 4">
    <name type="scientific">Candidula unifasciata</name>
    <dbReference type="NCBI Taxonomy" id="100452"/>
    <lineage>
        <taxon>Eukaryota</taxon>
        <taxon>Metazoa</taxon>
        <taxon>Spiralia</taxon>
        <taxon>Lophotrochozoa</taxon>
        <taxon>Mollusca</taxon>
        <taxon>Gastropoda</taxon>
        <taxon>Heterobranchia</taxon>
        <taxon>Euthyneura</taxon>
        <taxon>Panpulmonata</taxon>
        <taxon>Eupulmonata</taxon>
        <taxon>Stylommatophora</taxon>
        <taxon>Helicina</taxon>
        <taxon>Helicoidea</taxon>
        <taxon>Geomitridae</taxon>
        <taxon>Candidula</taxon>
    </lineage>
</organism>